<evidence type="ECO:0000256" key="5">
    <source>
        <dbReference type="ARBA" id="ARBA00022989"/>
    </source>
</evidence>
<dbReference type="CDD" id="cd06261">
    <property type="entry name" value="TM_PBP2"/>
    <property type="match status" value="1"/>
</dbReference>
<feature type="transmembrane region" description="Helical" evidence="7">
    <location>
        <begin position="252"/>
        <end position="272"/>
    </location>
</feature>
<feature type="transmembrane region" description="Helical" evidence="7">
    <location>
        <begin position="211"/>
        <end position="231"/>
    </location>
</feature>
<feature type="transmembrane region" description="Helical" evidence="7">
    <location>
        <begin position="308"/>
        <end position="332"/>
    </location>
</feature>
<gene>
    <name evidence="10" type="ORF">GCM10009554_58930</name>
</gene>
<feature type="transmembrane region" description="Helical" evidence="7">
    <location>
        <begin position="57"/>
        <end position="80"/>
    </location>
</feature>
<feature type="transmembrane region" description="Helical" evidence="7">
    <location>
        <begin position="150"/>
        <end position="171"/>
    </location>
</feature>
<comment type="subcellular location">
    <subcellularLocation>
        <location evidence="1 7">Cell membrane</location>
        <topology evidence="1 7">Multi-pass membrane protein</topology>
    </subcellularLocation>
</comment>
<accession>A0ABP4BUN8</accession>
<evidence type="ECO:0000256" key="4">
    <source>
        <dbReference type="ARBA" id="ARBA00022692"/>
    </source>
</evidence>
<dbReference type="PANTHER" id="PTHR30193">
    <property type="entry name" value="ABC TRANSPORTER PERMEASE PROTEIN"/>
    <property type="match status" value="1"/>
</dbReference>
<proteinExistence type="inferred from homology"/>
<dbReference type="Proteomes" id="UP001500542">
    <property type="component" value="Unassembled WGS sequence"/>
</dbReference>
<sequence>MSATVNRSPRKSPPPAVKAAGGGGGLPPGHARVRRATGRGEAAASWRNRLDLHGSPYFFITPFFVLFALFGAFPLVYTAWVSLRAWDLTGDAGFVGLRNYSRLVGDPDFWNAMGNTLGLFVLSTVPQLCFALVIAGLLNRPIRALMMFRLGVLAPIVTSVAAVAIVFGQLYGRDTGLVNGLLGLVEIGPIDWQASKASSWVAVASMVNWRWTGYNALIYLAAIQSIPRDLYEAAQLDGAGAIRQFRAITVPLIRPALIFTVVMSTIGGMQLFTEPLLFGQGDISGGSLRQFQTIAMYMFEQSFQNFDYGYGSAIAWAIFLLTVLAGVANALIARRWRGGSTQ</sequence>
<evidence type="ECO:0000256" key="6">
    <source>
        <dbReference type="ARBA" id="ARBA00023136"/>
    </source>
</evidence>
<dbReference type="InterPro" id="IPR051393">
    <property type="entry name" value="ABC_transporter_permease"/>
</dbReference>
<evidence type="ECO:0000256" key="3">
    <source>
        <dbReference type="ARBA" id="ARBA00022475"/>
    </source>
</evidence>
<evidence type="ECO:0000259" key="9">
    <source>
        <dbReference type="PROSITE" id="PS50928"/>
    </source>
</evidence>
<keyword evidence="2 7" id="KW-0813">Transport</keyword>
<evidence type="ECO:0000313" key="11">
    <source>
        <dbReference type="Proteomes" id="UP001500542"/>
    </source>
</evidence>
<dbReference type="InterPro" id="IPR035906">
    <property type="entry name" value="MetI-like_sf"/>
</dbReference>
<keyword evidence="5 7" id="KW-1133">Transmembrane helix</keyword>
<keyword evidence="3" id="KW-1003">Cell membrane</keyword>
<feature type="region of interest" description="Disordered" evidence="8">
    <location>
        <begin position="1"/>
        <end position="29"/>
    </location>
</feature>
<keyword evidence="4 7" id="KW-0812">Transmembrane</keyword>
<evidence type="ECO:0000256" key="2">
    <source>
        <dbReference type="ARBA" id="ARBA00022448"/>
    </source>
</evidence>
<feature type="domain" description="ABC transmembrane type-1" evidence="9">
    <location>
        <begin position="113"/>
        <end position="329"/>
    </location>
</feature>
<dbReference type="SUPFAM" id="SSF161098">
    <property type="entry name" value="MetI-like"/>
    <property type="match status" value="1"/>
</dbReference>
<dbReference type="RefSeq" id="WP_343977310.1">
    <property type="nucleotide sequence ID" value="NZ_BAAAHK010000014.1"/>
</dbReference>
<dbReference type="PROSITE" id="PS50928">
    <property type="entry name" value="ABC_TM1"/>
    <property type="match status" value="1"/>
</dbReference>
<organism evidence="10 11">
    <name type="scientific">Kribbella koreensis</name>
    <dbReference type="NCBI Taxonomy" id="57909"/>
    <lineage>
        <taxon>Bacteria</taxon>
        <taxon>Bacillati</taxon>
        <taxon>Actinomycetota</taxon>
        <taxon>Actinomycetes</taxon>
        <taxon>Propionibacteriales</taxon>
        <taxon>Kribbellaceae</taxon>
        <taxon>Kribbella</taxon>
    </lineage>
</organism>
<dbReference type="EMBL" id="BAAAHK010000014">
    <property type="protein sequence ID" value="GAA0953869.1"/>
    <property type="molecule type" value="Genomic_DNA"/>
</dbReference>
<evidence type="ECO:0000256" key="8">
    <source>
        <dbReference type="SAM" id="MobiDB-lite"/>
    </source>
</evidence>
<dbReference type="PANTHER" id="PTHR30193:SF37">
    <property type="entry name" value="INNER MEMBRANE ABC TRANSPORTER PERMEASE PROTEIN YCJO"/>
    <property type="match status" value="1"/>
</dbReference>
<protein>
    <submittedName>
        <fullName evidence="10">Sugar ABC transporter permease</fullName>
    </submittedName>
</protein>
<dbReference type="Pfam" id="PF00528">
    <property type="entry name" value="BPD_transp_1"/>
    <property type="match status" value="1"/>
</dbReference>
<evidence type="ECO:0000256" key="1">
    <source>
        <dbReference type="ARBA" id="ARBA00004651"/>
    </source>
</evidence>
<keyword evidence="11" id="KW-1185">Reference proteome</keyword>
<comment type="similarity">
    <text evidence="7">Belongs to the binding-protein-dependent transport system permease family.</text>
</comment>
<keyword evidence="6 7" id="KW-0472">Membrane</keyword>
<feature type="transmembrane region" description="Helical" evidence="7">
    <location>
        <begin position="117"/>
        <end position="138"/>
    </location>
</feature>
<reference evidence="11" key="1">
    <citation type="journal article" date="2019" name="Int. J. Syst. Evol. Microbiol.">
        <title>The Global Catalogue of Microorganisms (GCM) 10K type strain sequencing project: providing services to taxonomists for standard genome sequencing and annotation.</title>
        <authorList>
            <consortium name="The Broad Institute Genomics Platform"/>
            <consortium name="The Broad Institute Genome Sequencing Center for Infectious Disease"/>
            <person name="Wu L."/>
            <person name="Ma J."/>
        </authorList>
    </citation>
    <scope>NUCLEOTIDE SEQUENCE [LARGE SCALE GENOMIC DNA]</scope>
    <source>
        <strain evidence="11">JCM 10977</strain>
    </source>
</reference>
<name>A0ABP4BUN8_9ACTN</name>
<comment type="caution">
    <text evidence="10">The sequence shown here is derived from an EMBL/GenBank/DDBJ whole genome shotgun (WGS) entry which is preliminary data.</text>
</comment>
<dbReference type="Gene3D" id="1.10.3720.10">
    <property type="entry name" value="MetI-like"/>
    <property type="match status" value="1"/>
</dbReference>
<evidence type="ECO:0000313" key="10">
    <source>
        <dbReference type="EMBL" id="GAA0953869.1"/>
    </source>
</evidence>
<dbReference type="InterPro" id="IPR000515">
    <property type="entry name" value="MetI-like"/>
</dbReference>
<evidence type="ECO:0000256" key="7">
    <source>
        <dbReference type="RuleBase" id="RU363032"/>
    </source>
</evidence>